<proteinExistence type="predicted"/>
<dbReference type="PIRSF" id="PIRSF012641">
    <property type="entry name" value="UCP012641"/>
    <property type="match status" value="1"/>
</dbReference>
<comment type="caution">
    <text evidence="2">The sequence shown here is derived from an EMBL/GenBank/DDBJ whole genome shotgun (WGS) entry which is preliminary data.</text>
</comment>
<protein>
    <submittedName>
        <fullName evidence="2">Zinc-binding peptidase</fullName>
    </submittedName>
</protein>
<evidence type="ECO:0000313" key="2">
    <source>
        <dbReference type="EMBL" id="MDO7844968.1"/>
    </source>
</evidence>
<accession>A0ABT9A623</accession>
<dbReference type="Pfam" id="PF10005">
    <property type="entry name" value="Zn_ribbon_DZR_6"/>
    <property type="match status" value="1"/>
</dbReference>
<dbReference type="InterPro" id="IPR031321">
    <property type="entry name" value="UCP012641"/>
</dbReference>
<dbReference type="InterPro" id="IPR011201">
    <property type="entry name" value="Zinc-ribbon_6_bact"/>
</dbReference>
<gene>
    <name evidence="2" type="ORF">Q5H92_01255</name>
</gene>
<organism evidence="2 3">
    <name type="scientific">Hymenobacter mellowenesis</name>
    <dbReference type="NCBI Taxonomy" id="3063995"/>
    <lineage>
        <taxon>Bacteria</taxon>
        <taxon>Pseudomonadati</taxon>
        <taxon>Bacteroidota</taxon>
        <taxon>Cytophagia</taxon>
        <taxon>Cytophagales</taxon>
        <taxon>Hymenobacteraceae</taxon>
        <taxon>Hymenobacter</taxon>
    </lineage>
</organism>
<reference evidence="2" key="1">
    <citation type="submission" date="2023-07" db="EMBL/GenBank/DDBJ databases">
        <authorList>
            <person name="Kim M.K."/>
        </authorList>
    </citation>
    <scope>NUCLEOTIDE SEQUENCE</scope>
    <source>
        <strain evidence="2">M29</strain>
    </source>
</reference>
<name>A0ABT9A623_9BACT</name>
<evidence type="ECO:0000313" key="3">
    <source>
        <dbReference type="Proteomes" id="UP001167796"/>
    </source>
</evidence>
<keyword evidence="3" id="KW-1185">Reference proteome</keyword>
<feature type="domain" description="Zinc-ribbon" evidence="1">
    <location>
        <begin position="3"/>
        <end position="95"/>
    </location>
</feature>
<dbReference type="Gene3D" id="3.40.390.70">
    <property type="match status" value="1"/>
</dbReference>
<dbReference type="RefSeq" id="WP_305009660.1">
    <property type="nucleotide sequence ID" value="NZ_JAUQSX010000001.1"/>
</dbReference>
<dbReference type="EMBL" id="JAUQSX010000001">
    <property type="protein sequence ID" value="MDO7844968.1"/>
    <property type="molecule type" value="Genomic_DNA"/>
</dbReference>
<sequence length="364" mass="41301">MKLFTCTHCGQVLYFENNRCEKCGYSLGFETRQLELLPLLAQADDTFCLFGAGPASATYRYCQNHADANCNWLVPTGSPTPFCTACALNRTIPDLGNTAYRLRWQALEAAKRRLVYTLLRMGLPVVSKVTDSENGLAFDFKADTGPNETDKVLTGHANGLITINIAEADDIEREQARRAMAETYRTLLGHFRHEVGHYYWNLLIDNTPNLAEYRQIFGDERQDYAAALQQHYADGPRPDWPQHYISAYASSHPWEDWAETWAHYLHILDTLQTAHAFGLAVNPEGAGDAQLLRATISEEPYEQADFNRLMEQWLPLTFAMNSLNRSMGQPDSYPFIIRPEVVRKMAFIHQVCRNAAAWRLSNPG</sequence>
<dbReference type="Pfam" id="PF15887">
    <property type="entry name" value="Peptidase_Mx"/>
    <property type="match status" value="1"/>
</dbReference>
<dbReference type="Proteomes" id="UP001167796">
    <property type="component" value="Unassembled WGS sequence"/>
</dbReference>
<evidence type="ECO:0000259" key="1">
    <source>
        <dbReference type="Pfam" id="PF10005"/>
    </source>
</evidence>